<dbReference type="AlphaFoldDB" id="A0A645I241"/>
<gene>
    <name evidence="2" type="ORF">SDC9_190091</name>
</gene>
<proteinExistence type="predicted"/>
<sequence>MPADSSVTFTVNPASGKRVVVAYYTDKDGQHAIKNNHFVMPDSDVSISAVYGWSVLYVLLTLSMVLSLLGFSLWFLFRQTNSN</sequence>
<dbReference type="EMBL" id="VSSQ01100321">
    <property type="protein sequence ID" value="MPN42534.1"/>
    <property type="molecule type" value="Genomic_DNA"/>
</dbReference>
<organism evidence="2">
    <name type="scientific">bioreactor metagenome</name>
    <dbReference type="NCBI Taxonomy" id="1076179"/>
    <lineage>
        <taxon>unclassified sequences</taxon>
        <taxon>metagenomes</taxon>
        <taxon>ecological metagenomes</taxon>
    </lineage>
</organism>
<keyword evidence="1" id="KW-0472">Membrane</keyword>
<feature type="transmembrane region" description="Helical" evidence="1">
    <location>
        <begin position="50"/>
        <end position="77"/>
    </location>
</feature>
<reference evidence="2" key="1">
    <citation type="submission" date="2019-08" db="EMBL/GenBank/DDBJ databases">
        <authorList>
            <person name="Kucharzyk K."/>
            <person name="Murdoch R.W."/>
            <person name="Higgins S."/>
            <person name="Loffler F."/>
        </authorList>
    </citation>
    <scope>NUCLEOTIDE SEQUENCE</scope>
</reference>
<name>A0A645I241_9ZZZZ</name>
<keyword evidence="1" id="KW-0812">Transmembrane</keyword>
<comment type="caution">
    <text evidence="2">The sequence shown here is derived from an EMBL/GenBank/DDBJ whole genome shotgun (WGS) entry which is preliminary data.</text>
</comment>
<protein>
    <submittedName>
        <fullName evidence="2">Uncharacterized protein</fullName>
    </submittedName>
</protein>
<evidence type="ECO:0000256" key="1">
    <source>
        <dbReference type="SAM" id="Phobius"/>
    </source>
</evidence>
<evidence type="ECO:0000313" key="2">
    <source>
        <dbReference type="EMBL" id="MPN42534.1"/>
    </source>
</evidence>
<accession>A0A645I241</accession>
<keyword evidence="1" id="KW-1133">Transmembrane helix</keyword>